<gene>
    <name evidence="1" type="ORF">D9Q98_009678</name>
</gene>
<accession>A0A9D4TEU3</accession>
<reference evidence="1" key="2">
    <citation type="submission" date="2020-11" db="EMBL/GenBank/DDBJ databases">
        <authorList>
            <person name="Cecchin M."/>
            <person name="Marcolungo L."/>
            <person name="Rossato M."/>
            <person name="Girolomoni L."/>
            <person name="Cosentino E."/>
            <person name="Cuine S."/>
            <person name="Li-Beisson Y."/>
            <person name="Delledonne M."/>
            <person name="Ballottari M."/>
        </authorList>
    </citation>
    <scope>NUCLEOTIDE SEQUENCE</scope>
    <source>
        <strain evidence="1">211/11P</strain>
        <tissue evidence="1">Whole cell</tissue>
    </source>
</reference>
<evidence type="ECO:0000313" key="2">
    <source>
        <dbReference type="Proteomes" id="UP001055712"/>
    </source>
</evidence>
<dbReference type="Proteomes" id="UP001055712">
    <property type="component" value="Unassembled WGS sequence"/>
</dbReference>
<reference evidence="1" key="1">
    <citation type="journal article" date="2019" name="Plant J.">
        <title>Chlorella vulgaris genome assembly and annotation reveals the molecular basis for metabolic acclimation to high light conditions.</title>
        <authorList>
            <person name="Cecchin M."/>
            <person name="Marcolungo L."/>
            <person name="Rossato M."/>
            <person name="Girolomoni L."/>
            <person name="Cosentino E."/>
            <person name="Cuine S."/>
            <person name="Li-Beisson Y."/>
            <person name="Delledonne M."/>
            <person name="Ballottari M."/>
        </authorList>
    </citation>
    <scope>NUCLEOTIDE SEQUENCE</scope>
    <source>
        <strain evidence="1">211/11P</strain>
    </source>
</reference>
<protein>
    <submittedName>
        <fullName evidence="1">Uncharacterized protein</fullName>
    </submittedName>
</protein>
<dbReference type="NCBIfam" id="TIGR01589">
    <property type="entry name" value="A_thal_3526"/>
    <property type="match status" value="1"/>
</dbReference>
<sequence>MCCPQAARPAQKPLDRPVTAADVQKVHVALERCIQRGMSMMESVQLLSRLGVAPKLSMIVWHRLELENKEFFALYQSQLEATAELESFHM</sequence>
<dbReference type="Pfam" id="PF09713">
    <property type="entry name" value="A_thal_3526"/>
    <property type="match status" value="1"/>
</dbReference>
<dbReference type="EMBL" id="SIDB01000014">
    <property type="protein sequence ID" value="KAI3423842.1"/>
    <property type="molecule type" value="Genomic_DNA"/>
</dbReference>
<dbReference type="OrthoDB" id="509052at2759"/>
<name>A0A9D4TEU3_CHLVU</name>
<dbReference type="AlphaFoldDB" id="A0A9D4TEU3"/>
<comment type="caution">
    <text evidence="1">The sequence shown here is derived from an EMBL/GenBank/DDBJ whole genome shotgun (WGS) entry which is preliminary data.</text>
</comment>
<proteinExistence type="predicted"/>
<evidence type="ECO:0000313" key="1">
    <source>
        <dbReference type="EMBL" id="KAI3423842.1"/>
    </source>
</evidence>
<organism evidence="1 2">
    <name type="scientific">Chlorella vulgaris</name>
    <name type="common">Green alga</name>
    <dbReference type="NCBI Taxonomy" id="3077"/>
    <lineage>
        <taxon>Eukaryota</taxon>
        <taxon>Viridiplantae</taxon>
        <taxon>Chlorophyta</taxon>
        <taxon>core chlorophytes</taxon>
        <taxon>Trebouxiophyceae</taxon>
        <taxon>Chlorellales</taxon>
        <taxon>Chlorellaceae</taxon>
        <taxon>Chlorella clade</taxon>
        <taxon>Chlorella</taxon>
    </lineage>
</organism>
<dbReference type="InterPro" id="IPR006476">
    <property type="entry name" value="CHP01589_pln"/>
</dbReference>
<keyword evidence="2" id="KW-1185">Reference proteome</keyword>